<evidence type="ECO:0000313" key="5">
    <source>
        <dbReference type="EMBL" id="CDJ58143.1"/>
    </source>
</evidence>
<dbReference type="GO" id="GO:0003713">
    <property type="term" value="F:transcription coactivator activity"/>
    <property type="evidence" value="ECO:0007669"/>
    <property type="project" value="TreeGrafter"/>
</dbReference>
<reference evidence="5" key="1">
    <citation type="submission" date="2013-10" db="EMBL/GenBank/DDBJ databases">
        <title>Genomic analysis of the causative agents of coccidiosis in chickens.</title>
        <authorList>
            <person name="Reid A.J."/>
            <person name="Blake D."/>
            <person name="Billington K."/>
            <person name="Browne H."/>
            <person name="Dunn M."/>
            <person name="Hung S."/>
            <person name="Kawahara F."/>
            <person name="Miranda-Saavedra D."/>
            <person name="Mourier T."/>
            <person name="Nagra H."/>
            <person name="Otto T.D."/>
            <person name="Rawlings N."/>
            <person name="Sanchez A."/>
            <person name="Sanders M."/>
            <person name="Subramaniam C."/>
            <person name="Tay Y."/>
            <person name="Dear P."/>
            <person name="Doerig C."/>
            <person name="Gruber A."/>
            <person name="Parkinson J."/>
            <person name="Shirley M."/>
            <person name="Wan K.L."/>
            <person name="Berriman M."/>
            <person name="Tomley F."/>
            <person name="Pain A."/>
        </authorList>
    </citation>
    <scope>NUCLEOTIDE SEQUENCE [LARGE SCALE GENOMIC DNA]</scope>
    <source>
        <strain evidence="5">Weybridge</strain>
    </source>
</reference>
<feature type="domain" description="Coiled-coil" evidence="4">
    <location>
        <begin position="91"/>
        <end position="173"/>
    </location>
</feature>
<dbReference type="PANTHER" id="PTHR21680">
    <property type="entry name" value="COILED-COIL DOMAIN-CONTAINING PROTEIN 124"/>
    <property type="match status" value="1"/>
</dbReference>
<dbReference type="OrthoDB" id="76412at2759"/>
<dbReference type="GO" id="GO:0006366">
    <property type="term" value="P:transcription by RNA polymerase II"/>
    <property type="evidence" value="ECO:0007669"/>
    <property type="project" value="TreeGrafter"/>
</dbReference>
<comment type="similarity">
    <text evidence="1">Belongs to the CCDC124 family.</text>
</comment>
<dbReference type="EMBL" id="HG719498">
    <property type="protein sequence ID" value="CDJ58143.1"/>
    <property type="molecule type" value="Genomic_DNA"/>
</dbReference>
<reference evidence="5" key="2">
    <citation type="submission" date="2013-10" db="EMBL/GenBank/DDBJ databases">
        <authorList>
            <person name="Aslett M."/>
        </authorList>
    </citation>
    <scope>NUCLEOTIDE SEQUENCE [LARGE SCALE GENOMIC DNA]</scope>
    <source>
        <strain evidence="5">Weybridge</strain>
    </source>
</reference>
<accession>U6M505</accession>
<proteinExistence type="inferred from homology"/>
<dbReference type="AlphaFoldDB" id="U6M505"/>
<feature type="compositionally biased region" description="Basic and acidic residues" evidence="3">
    <location>
        <begin position="30"/>
        <end position="51"/>
    </location>
</feature>
<dbReference type="Proteomes" id="UP000030763">
    <property type="component" value="Unassembled WGS sequence"/>
</dbReference>
<organism evidence="5 6">
    <name type="scientific">Eimeria maxima</name>
    <name type="common">Coccidian parasite</name>
    <dbReference type="NCBI Taxonomy" id="5804"/>
    <lineage>
        <taxon>Eukaryota</taxon>
        <taxon>Sar</taxon>
        <taxon>Alveolata</taxon>
        <taxon>Apicomplexa</taxon>
        <taxon>Conoidasida</taxon>
        <taxon>Coccidia</taxon>
        <taxon>Eucoccidiorida</taxon>
        <taxon>Eimeriorina</taxon>
        <taxon>Eimeriidae</taxon>
        <taxon>Eimeria</taxon>
    </lineage>
</organism>
<dbReference type="Pfam" id="PF06244">
    <property type="entry name" value="Ccdc124"/>
    <property type="match status" value="1"/>
</dbReference>
<evidence type="ECO:0000259" key="4">
    <source>
        <dbReference type="Pfam" id="PF06244"/>
    </source>
</evidence>
<evidence type="ECO:0000313" key="6">
    <source>
        <dbReference type="Proteomes" id="UP000030763"/>
    </source>
</evidence>
<dbReference type="PANTHER" id="PTHR21680:SF0">
    <property type="entry name" value="COILED-COIL DOMAIN-CONTAINING PROTEIN 124"/>
    <property type="match status" value="1"/>
</dbReference>
<dbReference type="RefSeq" id="XP_013334791.1">
    <property type="nucleotide sequence ID" value="XM_013479337.1"/>
</dbReference>
<keyword evidence="6" id="KW-1185">Reference proteome</keyword>
<sequence>MPVRVNQRAVEARERKAAAAAAKAAAAEQEAERKRWEDNDKLVSRKLDRKSQPPTKLTRAQILQRQLKAAAMEKEALSPSDDASLPRLEPNINHIMRAESMQAQLEGRGIVSASTLDDALSQLVVSDGPGEDRHPERRLKAAYRAYEEQMMPRLKAENPTLKRSQLLELLSKQASQMNLGGEK</sequence>
<protein>
    <recommendedName>
        <fullName evidence="4">Coiled-coil domain-containing protein</fullName>
    </recommendedName>
</protein>
<dbReference type="InterPro" id="IPR010422">
    <property type="entry name" value="Ccdc124/Oxs1"/>
</dbReference>
<dbReference type="VEuPathDB" id="ToxoDB:EMWEY_00048130"/>
<evidence type="ECO:0000256" key="3">
    <source>
        <dbReference type="SAM" id="MobiDB-lite"/>
    </source>
</evidence>
<keyword evidence="2" id="KW-0175">Coiled coil</keyword>
<dbReference type="GO" id="GO:0005634">
    <property type="term" value="C:nucleus"/>
    <property type="evidence" value="ECO:0007669"/>
    <property type="project" value="TreeGrafter"/>
</dbReference>
<evidence type="ECO:0000256" key="1">
    <source>
        <dbReference type="ARBA" id="ARBA00008296"/>
    </source>
</evidence>
<gene>
    <name evidence="5" type="ORF">EMWEY_00048130</name>
</gene>
<feature type="region of interest" description="Disordered" evidence="3">
    <location>
        <begin position="21"/>
        <end position="58"/>
    </location>
</feature>
<evidence type="ECO:0000256" key="2">
    <source>
        <dbReference type="ARBA" id="ARBA00023054"/>
    </source>
</evidence>
<dbReference type="InterPro" id="IPR054414">
    <property type="entry name" value="Ccdc124/Oxs1_C"/>
</dbReference>
<dbReference type="OMA" id="FEERMMP"/>
<name>U6M505_EIMMA</name>
<dbReference type="GeneID" id="25338799"/>